<organism evidence="2 3">
    <name type="scientific">Caloranaerobacter azorensis</name>
    <dbReference type="NCBI Taxonomy" id="116090"/>
    <lineage>
        <taxon>Bacteria</taxon>
        <taxon>Bacillati</taxon>
        <taxon>Bacillota</taxon>
        <taxon>Tissierellia</taxon>
        <taxon>Tissierellales</taxon>
        <taxon>Thermohalobacteraceae</taxon>
        <taxon>Caloranaerobacter</taxon>
    </lineage>
</organism>
<evidence type="ECO:0008006" key="4">
    <source>
        <dbReference type="Google" id="ProtNLM"/>
    </source>
</evidence>
<sequence>MKNKKLIFLTSVLALSIFATAGLTFADSLDDKQSNLNQPVRYGWNNGGYACTLTENDLTTIKGKISNINTTNPPFSIDITTDDNKIVNVHLGRIVFMDNFKELNLAKDMEIEIKGFYRTFNINNQETTVFKPISIKAKNKEIKLRDENNRPVWAGRKGAGRGFKKVGK</sequence>
<dbReference type="KEGG" id="cazo:G3A45_11065"/>
<dbReference type="EMBL" id="CP048617">
    <property type="protein sequence ID" value="QIB27775.1"/>
    <property type="molecule type" value="Genomic_DNA"/>
</dbReference>
<evidence type="ECO:0000313" key="3">
    <source>
        <dbReference type="Proteomes" id="UP000464452"/>
    </source>
</evidence>
<dbReference type="Proteomes" id="UP000464452">
    <property type="component" value="Chromosome"/>
</dbReference>
<accession>A0A6P1YHU2</accession>
<protein>
    <recommendedName>
        <fullName evidence="4">OB-fold nucleic acid binding domain-containing protein</fullName>
    </recommendedName>
</protein>
<name>A0A6P1YHU2_9FIRM</name>
<feature type="chain" id="PRO_5038952877" description="OB-fold nucleic acid binding domain-containing protein" evidence="1">
    <location>
        <begin position="22"/>
        <end position="168"/>
    </location>
</feature>
<feature type="signal peptide" evidence="1">
    <location>
        <begin position="1"/>
        <end position="21"/>
    </location>
</feature>
<reference evidence="2 3" key="1">
    <citation type="submission" date="2020-02" db="EMBL/GenBank/DDBJ databases">
        <title>Thermophilic hydrogen producing bacteria, Caloranaerobacter azorensis.</title>
        <authorList>
            <person name="Baek K."/>
        </authorList>
    </citation>
    <scope>NUCLEOTIDE SEQUENCE [LARGE SCALE GENOMIC DNA]</scope>
    <source>
        <strain evidence="2 3">T3-1</strain>
    </source>
</reference>
<gene>
    <name evidence="2" type="ORF">G3A45_11065</name>
</gene>
<proteinExistence type="predicted"/>
<keyword evidence="1" id="KW-0732">Signal</keyword>
<dbReference type="AlphaFoldDB" id="A0A6P1YHU2"/>
<evidence type="ECO:0000256" key="1">
    <source>
        <dbReference type="SAM" id="SignalP"/>
    </source>
</evidence>
<dbReference type="RefSeq" id="WP_163235592.1">
    <property type="nucleotide sequence ID" value="NZ_CP048617.1"/>
</dbReference>
<evidence type="ECO:0000313" key="2">
    <source>
        <dbReference type="EMBL" id="QIB27775.1"/>
    </source>
</evidence>